<dbReference type="Proteomes" id="UP000236732">
    <property type="component" value="Unassembled WGS sequence"/>
</dbReference>
<accession>A0A1H6ETD7</accession>
<keyword evidence="3" id="KW-1185">Reference proteome</keyword>
<sequence>MSKTDKTRPWWVRMADAPMVTCVPVHDHRFGICTLPDEITTAGASLNHRTSGCYWRATDHHLLGAGALGGGREWNDLRREERRRSRRRARRDLRKYRDDRA</sequence>
<organism evidence="2 3">
    <name type="scientific">Nonomuraea solani</name>
    <dbReference type="NCBI Taxonomy" id="1144553"/>
    <lineage>
        <taxon>Bacteria</taxon>
        <taxon>Bacillati</taxon>
        <taxon>Actinomycetota</taxon>
        <taxon>Actinomycetes</taxon>
        <taxon>Streptosporangiales</taxon>
        <taxon>Streptosporangiaceae</taxon>
        <taxon>Nonomuraea</taxon>
    </lineage>
</organism>
<reference evidence="2 3" key="1">
    <citation type="submission" date="2016-10" db="EMBL/GenBank/DDBJ databases">
        <authorList>
            <person name="de Groot N.N."/>
        </authorList>
    </citation>
    <scope>NUCLEOTIDE SEQUENCE [LARGE SCALE GENOMIC DNA]</scope>
    <source>
        <strain evidence="2 3">CGMCC 4.7037</strain>
    </source>
</reference>
<dbReference type="EMBL" id="FNVT01000019">
    <property type="protein sequence ID" value="SEH01137.1"/>
    <property type="molecule type" value="Genomic_DNA"/>
</dbReference>
<dbReference type="AlphaFoldDB" id="A0A1H6ETD7"/>
<feature type="region of interest" description="Disordered" evidence="1">
    <location>
        <begin position="77"/>
        <end position="101"/>
    </location>
</feature>
<name>A0A1H6ETD7_9ACTN</name>
<gene>
    <name evidence="2" type="ORF">SAMN05444920_11967</name>
</gene>
<protein>
    <submittedName>
        <fullName evidence="2">Uncharacterized protein</fullName>
    </submittedName>
</protein>
<dbReference type="OrthoDB" id="3380505at2"/>
<feature type="compositionally biased region" description="Basic residues" evidence="1">
    <location>
        <begin position="84"/>
        <end position="94"/>
    </location>
</feature>
<evidence type="ECO:0000313" key="3">
    <source>
        <dbReference type="Proteomes" id="UP000236732"/>
    </source>
</evidence>
<dbReference type="RefSeq" id="WP_103962254.1">
    <property type="nucleotide sequence ID" value="NZ_FNVT01000019.1"/>
</dbReference>
<proteinExistence type="predicted"/>
<evidence type="ECO:0000313" key="2">
    <source>
        <dbReference type="EMBL" id="SEH01137.1"/>
    </source>
</evidence>
<evidence type="ECO:0000256" key="1">
    <source>
        <dbReference type="SAM" id="MobiDB-lite"/>
    </source>
</evidence>